<dbReference type="InterPro" id="IPR024596">
    <property type="entry name" value="RNApol_su_b/EpuA"/>
</dbReference>
<dbReference type="STRING" id="1298598.JCM21714_1487"/>
<keyword evidence="2" id="KW-1133">Transmembrane helix</keyword>
<dbReference type="EMBL" id="BAVS01000005">
    <property type="protein sequence ID" value="GAE92483.1"/>
    <property type="molecule type" value="Genomic_DNA"/>
</dbReference>
<feature type="transmembrane region" description="Helical" evidence="2">
    <location>
        <begin position="52"/>
        <end position="75"/>
    </location>
</feature>
<keyword evidence="2" id="KW-0812">Transmembrane</keyword>
<keyword evidence="4" id="KW-1185">Reference proteome</keyword>
<comment type="caution">
    <text evidence="3">The sequence shown here is derived from an EMBL/GenBank/DDBJ whole genome shotgun (WGS) entry which is preliminary data.</text>
</comment>
<organism evidence="3 4">
    <name type="scientific">Gracilibacillus boraciitolerans JCM 21714</name>
    <dbReference type="NCBI Taxonomy" id="1298598"/>
    <lineage>
        <taxon>Bacteria</taxon>
        <taxon>Bacillati</taxon>
        <taxon>Bacillota</taxon>
        <taxon>Bacilli</taxon>
        <taxon>Bacillales</taxon>
        <taxon>Bacillaceae</taxon>
        <taxon>Gracilibacillus</taxon>
    </lineage>
</organism>
<evidence type="ECO:0000313" key="3">
    <source>
        <dbReference type="EMBL" id="GAE92483.1"/>
    </source>
</evidence>
<feature type="region of interest" description="Disordered" evidence="1">
    <location>
        <begin position="1"/>
        <end position="41"/>
    </location>
</feature>
<proteinExistence type="predicted"/>
<keyword evidence="2" id="KW-0472">Membrane</keyword>
<evidence type="ECO:0000256" key="2">
    <source>
        <dbReference type="SAM" id="Phobius"/>
    </source>
</evidence>
<evidence type="ECO:0008006" key="5">
    <source>
        <dbReference type="Google" id="ProtNLM"/>
    </source>
</evidence>
<evidence type="ECO:0000313" key="4">
    <source>
        <dbReference type="Proteomes" id="UP000019102"/>
    </source>
</evidence>
<feature type="compositionally biased region" description="Basic and acidic residues" evidence="1">
    <location>
        <begin position="14"/>
        <end position="33"/>
    </location>
</feature>
<name>W4VI48_9BACI</name>
<dbReference type="OrthoDB" id="2300232at2"/>
<dbReference type="Proteomes" id="UP000019102">
    <property type="component" value="Unassembled WGS sequence"/>
</dbReference>
<protein>
    <recommendedName>
        <fullName evidence="5">DNA-directed RNA polymerase subunit beta</fullName>
    </recommendedName>
</protein>
<evidence type="ECO:0000256" key="1">
    <source>
        <dbReference type="SAM" id="MobiDB-lite"/>
    </source>
</evidence>
<dbReference type="AlphaFoldDB" id="W4VI48"/>
<dbReference type="eggNOG" id="ENOG5033DQZ">
    <property type="taxonomic scope" value="Bacteria"/>
</dbReference>
<sequence>MSKETRSKKPNKQQTDEQKQITDNTQSKKEKRAEKKKQNKEEKKYLRRVVPVWLKILIVVVLSLFALMIGLIIGFSTLGDGRPLDVLRWDTWQHIIDFVRTE</sequence>
<gene>
    <name evidence="3" type="ORF">JCM21714_1487</name>
</gene>
<accession>W4VI48</accession>
<reference evidence="3 4" key="1">
    <citation type="journal article" date="2014" name="Genome Announc.">
        <title>Draft Genome Sequence of the Boron-Tolerant and Moderately Halotolerant Bacterium Gracilibacillus boraciitolerans JCM 21714T.</title>
        <authorList>
            <person name="Ahmed I."/>
            <person name="Oshima K."/>
            <person name="Suda W."/>
            <person name="Kitamura K."/>
            <person name="Iida T."/>
            <person name="Ohmori Y."/>
            <person name="Fujiwara T."/>
            <person name="Hattori M."/>
            <person name="Ohkuma M."/>
        </authorList>
    </citation>
    <scope>NUCLEOTIDE SEQUENCE [LARGE SCALE GENOMIC DNA]</scope>
    <source>
        <strain evidence="3 4">JCM 21714</strain>
    </source>
</reference>
<dbReference type="RefSeq" id="WP_035722480.1">
    <property type="nucleotide sequence ID" value="NZ_BAVS01000005.1"/>
</dbReference>
<dbReference type="Pfam" id="PF11772">
    <property type="entry name" value="EpuA"/>
    <property type="match status" value="1"/>
</dbReference>